<feature type="region of interest" description="Disordered" evidence="1">
    <location>
        <begin position="1"/>
        <end position="69"/>
    </location>
</feature>
<gene>
    <name evidence="2" type="ORF">NDI37_02205</name>
</gene>
<feature type="compositionally biased region" description="Pro residues" evidence="1">
    <location>
        <begin position="11"/>
        <end position="32"/>
    </location>
</feature>
<evidence type="ECO:0008006" key="4">
    <source>
        <dbReference type="Google" id="ProtNLM"/>
    </source>
</evidence>
<evidence type="ECO:0000313" key="3">
    <source>
        <dbReference type="Proteomes" id="UP001442494"/>
    </source>
</evidence>
<sequence>MASTPASARPLPRPPDVIPGLPPSPNVEPPAPQDRLPTLSPNPAGRREFDFQAPPPRTRNRNRDENFLREGRTSQLYGVYINGDSPLLLAQVRRIEPEAFVRHGGGMIQAGVFSDQSNAQQRVQALEEWGIMAQVNTYSGDDVDSRPVERGRDEIDGVAYFVVVPGSKDYLPDIAAQMIRLGFPENAVAQRNSPRGPHVAIGPFAEQSEAERWTSFLRSNGMDARVYFGR</sequence>
<evidence type="ECO:0000313" key="2">
    <source>
        <dbReference type="EMBL" id="MEP0863277.1"/>
    </source>
</evidence>
<accession>A0ABV0JIM7</accession>
<comment type="caution">
    <text evidence="2">The sequence shown here is derived from an EMBL/GenBank/DDBJ whole genome shotgun (WGS) entry which is preliminary data.</text>
</comment>
<protein>
    <recommendedName>
        <fullName evidence="4">SPOR domain-containing protein</fullName>
    </recommendedName>
</protein>
<name>A0ABV0JIM7_9CYAN</name>
<reference evidence="2 3" key="1">
    <citation type="submission" date="2022-04" db="EMBL/GenBank/DDBJ databases">
        <title>Positive selection, recombination, and allopatry shape intraspecific diversity of widespread and dominant cyanobacteria.</title>
        <authorList>
            <person name="Wei J."/>
            <person name="Shu W."/>
            <person name="Hu C."/>
        </authorList>
    </citation>
    <scope>NUCLEOTIDE SEQUENCE [LARGE SCALE GENOMIC DNA]</scope>
    <source>
        <strain evidence="2 3">GB2-A5</strain>
    </source>
</reference>
<keyword evidence="3" id="KW-1185">Reference proteome</keyword>
<proteinExistence type="predicted"/>
<dbReference type="Proteomes" id="UP001442494">
    <property type="component" value="Unassembled WGS sequence"/>
</dbReference>
<evidence type="ECO:0000256" key="1">
    <source>
        <dbReference type="SAM" id="MobiDB-lite"/>
    </source>
</evidence>
<dbReference type="EMBL" id="JAMPKK010000003">
    <property type="protein sequence ID" value="MEP0863277.1"/>
    <property type="molecule type" value="Genomic_DNA"/>
</dbReference>
<dbReference type="RefSeq" id="WP_190420397.1">
    <property type="nucleotide sequence ID" value="NZ_JAMPKK010000003.1"/>
</dbReference>
<organism evidence="2 3">
    <name type="scientific">Funiculus sociatus GB2-A5</name>
    <dbReference type="NCBI Taxonomy" id="2933946"/>
    <lineage>
        <taxon>Bacteria</taxon>
        <taxon>Bacillati</taxon>
        <taxon>Cyanobacteriota</taxon>
        <taxon>Cyanophyceae</taxon>
        <taxon>Coleofasciculales</taxon>
        <taxon>Coleofasciculaceae</taxon>
        <taxon>Funiculus</taxon>
    </lineage>
</organism>